<dbReference type="Pfam" id="PF13767">
    <property type="entry name" value="DUF4168"/>
    <property type="match status" value="2"/>
</dbReference>
<dbReference type="EMBL" id="JBHUHV010000058">
    <property type="protein sequence ID" value="MFD2069175.1"/>
    <property type="molecule type" value="Genomic_DNA"/>
</dbReference>
<evidence type="ECO:0000313" key="3">
    <source>
        <dbReference type="EMBL" id="MFD2069175.1"/>
    </source>
</evidence>
<gene>
    <name evidence="3" type="ORF">ACFSKU_19990</name>
</gene>
<comment type="caution">
    <text evidence="3">The sequence shown here is derived from an EMBL/GenBank/DDBJ whole genome shotgun (WGS) entry which is preliminary data.</text>
</comment>
<sequence length="168" mass="18987">MELTKKVKGIFTSTLVIAAMCFGHTAFSQETATPQQDETQQQQGDQKFTDTELEQFIEANKKATTIQKENQQEMISAIEGENLTVDRFNEIAKAHQQQKTDELGATPEEMASFNKAAQQVVEMQPAAKEEVEQAVQEEGLTMEKYEEILTAFNQDPEVKTRVQQLLNQ</sequence>
<dbReference type="Proteomes" id="UP001597369">
    <property type="component" value="Unassembled WGS sequence"/>
</dbReference>
<feature type="chain" id="PRO_5046951816" evidence="1">
    <location>
        <begin position="29"/>
        <end position="168"/>
    </location>
</feature>
<name>A0ABW4X4P3_9BACT</name>
<dbReference type="InterPro" id="IPR025433">
    <property type="entry name" value="DUF4168"/>
</dbReference>
<keyword evidence="4" id="KW-1185">Reference proteome</keyword>
<dbReference type="RefSeq" id="WP_229957311.1">
    <property type="nucleotide sequence ID" value="NZ_JAJJWI010000001.1"/>
</dbReference>
<evidence type="ECO:0000313" key="4">
    <source>
        <dbReference type="Proteomes" id="UP001597369"/>
    </source>
</evidence>
<proteinExistence type="predicted"/>
<evidence type="ECO:0000256" key="1">
    <source>
        <dbReference type="SAM" id="SignalP"/>
    </source>
</evidence>
<accession>A0ABW4X4P3</accession>
<feature type="domain" description="DUF4168" evidence="2">
    <location>
        <begin position="36"/>
        <end position="98"/>
    </location>
</feature>
<evidence type="ECO:0000259" key="2">
    <source>
        <dbReference type="Pfam" id="PF13767"/>
    </source>
</evidence>
<feature type="domain" description="DUF4168" evidence="2">
    <location>
        <begin position="105"/>
        <end position="162"/>
    </location>
</feature>
<organism evidence="3 4">
    <name type="scientific">Pontibacter silvestris</name>
    <dbReference type="NCBI Taxonomy" id="2305183"/>
    <lineage>
        <taxon>Bacteria</taxon>
        <taxon>Pseudomonadati</taxon>
        <taxon>Bacteroidota</taxon>
        <taxon>Cytophagia</taxon>
        <taxon>Cytophagales</taxon>
        <taxon>Hymenobacteraceae</taxon>
        <taxon>Pontibacter</taxon>
    </lineage>
</organism>
<protein>
    <submittedName>
        <fullName evidence="3">DUF4168 domain-containing protein</fullName>
    </submittedName>
</protein>
<feature type="signal peptide" evidence="1">
    <location>
        <begin position="1"/>
        <end position="28"/>
    </location>
</feature>
<reference evidence="4" key="1">
    <citation type="journal article" date="2019" name="Int. J. Syst. Evol. Microbiol.">
        <title>The Global Catalogue of Microorganisms (GCM) 10K type strain sequencing project: providing services to taxonomists for standard genome sequencing and annotation.</title>
        <authorList>
            <consortium name="The Broad Institute Genomics Platform"/>
            <consortium name="The Broad Institute Genome Sequencing Center for Infectious Disease"/>
            <person name="Wu L."/>
            <person name="Ma J."/>
        </authorList>
    </citation>
    <scope>NUCLEOTIDE SEQUENCE [LARGE SCALE GENOMIC DNA]</scope>
    <source>
        <strain evidence="4">JCM 16545</strain>
    </source>
</reference>
<keyword evidence="1" id="KW-0732">Signal</keyword>